<dbReference type="Proteomes" id="UP000051530">
    <property type="component" value="Unassembled WGS sequence"/>
</dbReference>
<keyword evidence="2" id="KW-1185">Reference proteome</keyword>
<name>A0A0R0M0X5_9MICR</name>
<protein>
    <submittedName>
        <fullName evidence="1">Uncharacterized protein</fullName>
    </submittedName>
</protein>
<sequence length="224" mass="26223">MEKFSDFHDPLTGKNPFIPVKNRKENKTVKITSLLTIFRNLFVLFLIKLGFNSTIRQFIKIICYDKRTNRSKTTEDSIFSDDILKSNKIICNSVSLIDTLLLKLLFPEHQIVYTVTEYKEHPRVIFFIEECRSNGQMLLKFKEQVECDLGLIFRYNSDCVFTGGSKLKFWLNLCFKINKVEIEAYDITHSSQLAKKCDLIHSQFGLREKLKYAKALADSKRKNK</sequence>
<evidence type="ECO:0000313" key="2">
    <source>
        <dbReference type="Proteomes" id="UP000051530"/>
    </source>
</evidence>
<accession>A0A0R0M0X5</accession>
<dbReference type="OrthoDB" id="2187509at2759"/>
<gene>
    <name evidence="1" type="ORF">M153_2200050313</name>
</gene>
<evidence type="ECO:0000313" key="1">
    <source>
        <dbReference type="EMBL" id="KRH95181.1"/>
    </source>
</evidence>
<proteinExistence type="predicted"/>
<reference evidence="1 2" key="1">
    <citation type="submission" date="2015-07" db="EMBL/GenBank/DDBJ databases">
        <title>The genome of Pseudoloma neurophilia, a relevant intracellular parasite of the zebrafish.</title>
        <authorList>
            <person name="Ndikumana S."/>
            <person name="Pelin A."/>
            <person name="Sanders J."/>
            <person name="Corradi N."/>
        </authorList>
    </citation>
    <scope>NUCLEOTIDE SEQUENCE [LARGE SCALE GENOMIC DNA]</scope>
    <source>
        <strain evidence="1 2">MK1</strain>
    </source>
</reference>
<dbReference type="VEuPathDB" id="MicrosporidiaDB:M153_2200050313"/>
<organism evidence="1 2">
    <name type="scientific">Pseudoloma neurophilia</name>
    <dbReference type="NCBI Taxonomy" id="146866"/>
    <lineage>
        <taxon>Eukaryota</taxon>
        <taxon>Fungi</taxon>
        <taxon>Fungi incertae sedis</taxon>
        <taxon>Microsporidia</taxon>
        <taxon>Pseudoloma</taxon>
    </lineage>
</organism>
<comment type="caution">
    <text evidence="1">The sequence shown here is derived from an EMBL/GenBank/DDBJ whole genome shotgun (WGS) entry which is preliminary data.</text>
</comment>
<dbReference type="AlphaFoldDB" id="A0A0R0M0X5"/>
<dbReference type="EMBL" id="LGUB01000004">
    <property type="protein sequence ID" value="KRH95181.1"/>
    <property type="molecule type" value="Genomic_DNA"/>
</dbReference>